<dbReference type="InterPro" id="IPR001460">
    <property type="entry name" value="PCN-bd_Tpept"/>
</dbReference>
<dbReference type="InterPro" id="IPR036950">
    <property type="entry name" value="PBP_transglycosylase"/>
</dbReference>
<keyword evidence="5" id="KW-0378">Hydrolase</keyword>
<feature type="domain" description="Penicillin-binding protein transpeptidase" evidence="11">
    <location>
        <begin position="494"/>
        <end position="733"/>
    </location>
</feature>
<comment type="catalytic activity">
    <reaction evidence="7">
        <text>Preferential cleavage: (Ac)2-L-Lys-D-Ala-|-D-Ala. Also transpeptidation of peptidyl-alanyl moieties that are N-acyl substituents of D-alanine.</text>
        <dbReference type="EC" id="3.4.16.4"/>
    </reaction>
</comment>
<evidence type="ECO:0000313" key="14">
    <source>
        <dbReference type="Proteomes" id="UP000658720"/>
    </source>
</evidence>
<evidence type="ECO:0000256" key="4">
    <source>
        <dbReference type="ARBA" id="ARBA00022679"/>
    </source>
</evidence>
<feature type="compositionally biased region" description="Low complexity" evidence="9">
    <location>
        <begin position="112"/>
        <end position="132"/>
    </location>
</feature>
<proteinExistence type="predicted"/>
<feature type="compositionally biased region" description="Low complexity" evidence="9">
    <location>
        <begin position="820"/>
        <end position="863"/>
    </location>
</feature>
<dbReference type="Pfam" id="PF00912">
    <property type="entry name" value="Transgly"/>
    <property type="match status" value="1"/>
</dbReference>
<feature type="region of interest" description="Disordered" evidence="9">
    <location>
        <begin position="767"/>
        <end position="877"/>
    </location>
</feature>
<evidence type="ECO:0000259" key="12">
    <source>
        <dbReference type="Pfam" id="PF00912"/>
    </source>
</evidence>
<reference evidence="13 14" key="1">
    <citation type="submission" date="2020-10" db="EMBL/GenBank/DDBJ databases">
        <authorList>
            <person name="Castelo-Branco R."/>
            <person name="Eusebio N."/>
            <person name="Adriana R."/>
            <person name="Vieira A."/>
            <person name="Brugerolle De Fraissinette N."/>
            <person name="Rezende De Castro R."/>
            <person name="Schneider M.P."/>
            <person name="Vasconcelos V."/>
            <person name="Leao P.N."/>
        </authorList>
    </citation>
    <scope>NUCLEOTIDE SEQUENCE [LARGE SCALE GENOMIC DNA]</scope>
    <source>
        <strain evidence="13 14">LEGE 00031</strain>
    </source>
</reference>
<feature type="compositionally biased region" description="Basic residues" evidence="9">
    <location>
        <begin position="135"/>
        <end position="145"/>
    </location>
</feature>
<dbReference type="Pfam" id="PF00905">
    <property type="entry name" value="Transpeptidase"/>
    <property type="match status" value="1"/>
</dbReference>
<feature type="region of interest" description="Disordered" evidence="9">
    <location>
        <begin position="27"/>
        <end position="75"/>
    </location>
</feature>
<keyword evidence="10" id="KW-0812">Transmembrane</keyword>
<feature type="domain" description="Glycosyl transferase family 51" evidence="12">
    <location>
        <begin position="228"/>
        <end position="402"/>
    </location>
</feature>
<keyword evidence="3" id="KW-0328">Glycosyltransferase</keyword>
<evidence type="ECO:0000256" key="8">
    <source>
        <dbReference type="ARBA" id="ARBA00049902"/>
    </source>
</evidence>
<evidence type="ECO:0000313" key="13">
    <source>
        <dbReference type="EMBL" id="MBE9254720.1"/>
    </source>
</evidence>
<keyword evidence="10" id="KW-0472">Membrane</keyword>
<keyword evidence="1" id="KW-0121">Carboxypeptidase</keyword>
<feature type="region of interest" description="Disordered" evidence="9">
    <location>
        <begin position="98"/>
        <end position="155"/>
    </location>
</feature>
<dbReference type="NCBIfam" id="TIGR02074">
    <property type="entry name" value="PBP_1a_fam"/>
    <property type="match status" value="1"/>
</dbReference>
<protein>
    <submittedName>
        <fullName evidence="13">Penicillin-binding protein</fullName>
    </submittedName>
</protein>
<comment type="caution">
    <text evidence="13">The sequence shown here is derived from an EMBL/GenBank/DDBJ whole genome shotgun (WGS) entry which is preliminary data.</text>
</comment>
<evidence type="ECO:0000256" key="10">
    <source>
        <dbReference type="SAM" id="Phobius"/>
    </source>
</evidence>
<name>A0ABR9VTN1_9SYNC</name>
<dbReference type="SUPFAM" id="SSF53955">
    <property type="entry name" value="Lysozyme-like"/>
    <property type="match status" value="1"/>
</dbReference>
<accession>A0ABR9VTN1</accession>
<evidence type="ECO:0000256" key="1">
    <source>
        <dbReference type="ARBA" id="ARBA00022645"/>
    </source>
</evidence>
<evidence type="ECO:0000259" key="11">
    <source>
        <dbReference type="Pfam" id="PF00905"/>
    </source>
</evidence>
<evidence type="ECO:0000256" key="7">
    <source>
        <dbReference type="ARBA" id="ARBA00034000"/>
    </source>
</evidence>
<dbReference type="InterPro" id="IPR023346">
    <property type="entry name" value="Lysozyme-like_dom_sf"/>
</dbReference>
<dbReference type="Proteomes" id="UP000658720">
    <property type="component" value="Unassembled WGS sequence"/>
</dbReference>
<keyword evidence="6" id="KW-0511">Multifunctional enzyme</keyword>
<feature type="compositionally biased region" description="Polar residues" evidence="9">
    <location>
        <begin position="101"/>
        <end position="110"/>
    </location>
</feature>
<evidence type="ECO:0000256" key="2">
    <source>
        <dbReference type="ARBA" id="ARBA00022670"/>
    </source>
</evidence>
<keyword evidence="14" id="KW-1185">Reference proteome</keyword>
<gene>
    <name evidence="13" type="ORF">IQ217_12915</name>
</gene>
<dbReference type="PANTHER" id="PTHR32282">
    <property type="entry name" value="BINDING PROTEIN TRANSPEPTIDASE, PUTATIVE-RELATED"/>
    <property type="match status" value="1"/>
</dbReference>
<evidence type="ECO:0000256" key="5">
    <source>
        <dbReference type="ARBA" id="ARBA00022801"/>
    </source>
</evidence>
<dbReference type="SUPFAM" id="SSF56601">
    <property type="entry name" value="beta-lactamase/transpeptidase-like"/>
    <property type="match status" value="1"/>
</dbReference>
<dbReference type="Gene3D" id="3.40.710.10">
    <property type="entry name" value="DD-peptidase/beta-lactamase superfamily"/>
    <property type="match status" value="1"/>
</dbReference>
<comment type="catalytic activity">
    <reaction evidence="8">
        <text>[GlcNAc-(1-&gt;4)-Mur2Ac(oyl-L-Ala-gamma-D-Glu-L-Lys-D-Ala-D-Ala)](n)-di-trans,octa-cis-undecaprenyl diphosphate + beta-D-GlcNAc-(1-&gt;4)-Mur2Ac(oyl-L-Ala-gamma-D-Glu-L-Lys-D-Ala-D-Ala)-di-trans,octa-cis-undecaprenyl diphosphate = [GlcNAc-(1-&gt;4)-Mur2Ac(oyl-L-Ala-gamma-D-Glu-L-Lys-D-Ala-D-Ala)](n+1)-di-trans,octa-cis-undecaprenyl diphosphate + di-trans,octa-cis-undecaprenyl diphosphate + H(+)</text>
        <dbReference type="Rhea" id="RHEA:23708"/>
        <dbReference type="Rhea" id="RHEA-COMP:9602"/>
        <dbReference type="Rhea" id="RHEA-COMP:9603"/>
        <dbReference type="ChEBI" id="CHEBI:15378"/>
        <dbReference type="ChEBI" id="CHEBI:58405"/>
        <dbReference type="ChEBI" id="CHEBI:60033"/>
        <dbReference type="ChEBI" id="CHEBI:78435"/>
        <dbReference type="EC" id="2.4.99.28"/>
    </reaction>
</comment>
<sequence length="877" mass="94607">MFKSFSRKLKRSTVDFLHQLANTLEVEEEGKSSAKAGEFPNGPDSSPQGEAIAELSEDLSGPTANLAKPELDPGHGREMVTAINIQNVRNGASTPEEITAVESSQSNGNSHVAVVPPSVSPSADAPPSSSLDRSNRRRRRRRRSKENRASSKAPLALTTGLKTLGRSVSRFTQQPRFWLVFGFGLGAGVGTSALAWGFYQLETMTQVAISDVVTYAPPGTMTIKAANGATLQEIGNVSHDTVTMGKIPPLIEQAFIASEDSRFREHRGIDPQGIIRASLSNVQSGDVVQGGSTITQQLARLVFLNQDRTLARKLKEVRLAQKIETALPKDQILERYLNLIYLGSGAYGVADAAHAYFSKTPEELTLGEAATLAGVVPAPSVYSPRQNLELATRRRNEVLNRMAEVGFITSAEAQAAIAEPLKINPSPLKRFNREAEFFTDYILDELRAKLPEEELQQGGLTVNTTLNNQWQEEAQTILTNAVKKYGRWQRFSEGAMVAMDPRTGAIKMMVGGKDYQGSQFNRVTQAKRQPGSTFKPILYGAAIASGISPNKSYPNVPIDIGGYQPANYGDSYSGGNMSLRDALTSSVNVVAVRLLLDVGWNPVINLARQMGISSKLEPTYSLALGAWEMTPLEMTSAYGTFANKGIHVQPYAIQNVVNTKGEVIYKAEHKQTKALDPDSNAIMTSMMRSVVTSGTGRPAGLGDRQVAGKTGTSDEAKDLWFIGYIPQLVTGVWLGNDNSRPTNGASTTAAMVWGQFMRDVTKGIPVESFPAMPKNPDQRKPSIKAEPIKRRVKVLAPPSSPETDSQTTTDRPRRRRRTQTDAARPSNTQTARTTAPAPASAPSAPPRTVSAPAPASAPSTPSADAGLPAPPSARKSE</sequence>
<dbReference type="InterPro" id="IPR050396">
    <property type="entry name" value="Glycosyltr_51/Transpeptidase"/>
</dbReference>
<keyword evidence="10" id="KW-1133">Transmembrane helix</keyword>
<dbReference type="InterPro" id="IPR001264">
    <property type="entry name" value="Glyco_trans_51"/>
</dbReference>
<evidence type="ECO:0000256" key="6">
    <source>
        <dbReference type="ARBA" id="ARBA00023268"/>
    </source>
</evidence>
<dbReference type="PANTHER" id="PTHR32282:SF31">
    <property type="entry name" value="PEPTIDOGLYCAN GLYCOSYLTRANSFERASE"/>
    <property type="match status" value="1"/>
</dbReference>
<dbReference type="EMBL" id="JADEVV010000037">
    <property type="protein sequence ID" value="MBE9254720.1"/>
    <property type="molecule type" value="Genomic_DNA"/>
</dbReference>
<keyword evidence="4" id="KW-0808">Transferase</keyword>
<keyword evidence="2" id="KW-0645">Protease</keyword>
<dbReference type="Gene3D" id="1.10.3810.10">
    <property type="entry name" value="Biosynthetic peptidoglycan transglycosylase-like"/>
    <property type="match status" value="1"/>
</dbReference>
<dbReference type="RefSeq" id="WP_194020250.1">
    <property type="nucleotide sequence ID" value="NZ_JADEVV010000037.1"/>
</dbReference>
<evidence type="ECO:0000256" key="9">
    <source>
        <dbReference type="SAM" id="MobiDB-lite"/>
    </source>
</evidence>
<organism evidence="13 14">
    <name type="scientific">Synechocystis salina LEGE 00031</name>
    <dbReference type="NCBI Taxonomy" id="1828736"/>
    <lineage>
        <taxon>Bacteria</taxon>
        <taxon>Bacillati</taxon>
        <taxon>Cyanobacteriota</taxon>
        <taxon>Cyanophyceae</taxon>
        <taxon>Synechococcales</taxon>
        <taxon>Merismopediaceae</taxon>
        <taxon>Synechocystis</taxon>
    </lineage>
</organism>
<dbReference type="InterPro" id="IPR012338">
    <property type="entry name" value="Beta-lactam/transpept-like"/>
</dbReference>
<evidence type="ECO:0000256" key="3">
    <source>
        <dbReference type="ARBA" id="ARBA00022676"/>
    </source>
</evidence>
<feature type="transmembrane region" description="Helical" evidence="10">
    <location>
        <begin position="177"/>
        <end position="199"/>
    </location>
</feature>